<organism evidence="8 9">
    <name type="scientific">Pseudodesulfovibrio karagichevae</name>
    <dbReference type="NCBI Taxonomy" id="3239305"/>
    <lineage>
        <taxon>Bacteria</taxon>
        <taxon>Pseudomonadati</taxon>
        <taxon>Thermodesulfobacteriota</taxon>
        <taxon>Desulfovibrionia</taxon>
        <taxon>Desulfovibrionales</taxon>
        <taxon>Desulfovibrionaceae</taxon>
    </lineage>
</organism>
<feature type="region of interest" description="Disordered" evidence="5">
    <location>
        <begin position="163"/>
        <end position="182"/>
    </location>
</feature>
<dbReference type="InterPro" id="IPR036909">
    <property type="entry name" value="Cyt_c-like_dom_sf"/>
</dbReference>
<accession>A0ABV4K025</accession>
<evidence type="ECO:0000256" key="4">
    <source>
        <dbReference type="PROSITE-ProRule" id="PRU00433"/>
    </source>
</evidence>
<feature type="domain" description="Cytochrome c" evidence="7">
    <location>
        <begin position="556"/>
        <end position="640"/>
    </location>
</feature>
<feature type="domain" description="Cytochrome c" evidence="7">
    <location>
        <begin position="430"/>
        <end position="520"/>
    </location>
</feature>
<dbReference type="EMBL" id="JBGLYH010000011">
    <property type="protein sequence ID" value="MEZ7196295.1"/>
    <property type="molecule type" value="Genomic_DNA"/>
</dbReference>
<dbReference type="InterPro" id="IPR009056">
    <property type="entry name" value="Cyt_c-like_dom"/>
</dbReference>
<evidence type="ECO:0000256" key="2">
    <source>
        <dbReference type="ARBA" id="ARBA00022723"/>
    </source>
</evidence>
<dbReference type="InterPro" id="IPR003468">
    <property type="entry name" value="Cyt_c_oxidase_monohaem-su/FixO"/>
</dbReference>
<evidence type="ECO:0000259" key="7">
    <source>
        <dbReference type="PROSITE" id="PS51007"/>
    </source>
</evidence>
<name>A0ABV4K025_9BACT</name>
<dbReference type="PROSITE" id="PS51007">
    <property type="entry name" value="CYTC"/>
    <property type="match status" value="5"/>
</dbReference>
<dbReference type="Pfam" id="PF13442">
    <property type="entry name" value="Cytochrome_CBB3"/>
    <property type="match status" value="4"/>
</dbReference>
<keyword evidence="1 4" id="KW-0349">Heme</keyword>
<protein>
    <submittedName>
        <fullName evidence="8">C-type cytochrome</fullName>
    </submittedName>
</protein>
<feature type="transmembrane region" description="Helical" evidence="6">
    <location>
        <begin position="9"/>
        <end position="31"/>
    </location>
</feature>
<evidence type="ECO:0000256" key="6">
    <source>
        <dbReference type="SAM" id="Phobius"/>
    </source>
</evidence>
<sequence>MRMTFPKIFFGGMIVFTIMVMMVVFMPSLLWSPKPTVAAHPFTDREMLGRRLFWSNGCNYCHTQYVRKADNAMGTVSEAGDFAYDTPPLLGSERTGPDLTHIGRKRSEQWEIDHLRNPRAFSPMSIMPRFEFMTEDELRAVAAYLFRLGDRVALTRMVPSPASYAQSADSAPPTMVGTDSKAPIGWPSWNESGLQGGKEIYLTRCMTCHGCAGNGLGSYAGTLIVTPADFRQAPFKTMPEDQWFWHVSEGVQGSVMPPWKKALTEAERWQVIRYIRTIFARPAMRAPVPGTPPADMAGARNPLPLTQDVLEQGKSVFTRECLVCHGDAGRGKGPYRAGLQPPPPDFADTARYGTADKPIFTDADYFWRISEGVPWTAMPTWKLHYGETDRWALVHYVRALLTRTETPPPVPKNKFRFPDIYKEQRFPKTVNMERGKAVFTEQCAHCHGLALDGQGWDGLVLTPKPRDFRTMRKEKMTPQSQGEHLAKVTFGVYNSAMPRWAEFMPESQRWDAIKYLMAVTMMGLKKSQSSFKPGTVDAAFATLSRDRWVTKGGNVISPAKGAQTWKTYCATCHGPRGKGNGPGTLNSASPGPSPLPANMTDGYVYWRIVGGVPGSTMPGFTALLDDEAIWNVTAWTVDGGWNDQPEEAGQ</sequence>
<evidence type="ECO:0000256" key="3">
    <source>
        <dbReference type="ARBA" id="ARBA00023004"/>
    </source>
</evidence>
<gene>
    <name evidence="8" type="ORF">AB6M95_06000</name>
</gene>
<comment type="caution">
    <text evidence="8">The sequence shown here is derived from an EMBL/GenBank/DDBJ whole genome shotgun (WGS) entry which is preliminary data.</text>
</comment>
<dbReference type="SUPFAM" id="SSF46626">
    <property type="entry name" value="Cytochrome c"/>
    <property type="match status" value="5"/>
</dbReference>
<keyword evidence="6" id="KW-0812">Transmembrane</keyword>
<dbReference type="Proteomes" id="UP001568698">
    <property type="component" value="Unassembled WGS sequence"/>
</dbReference>
<feature type="domain" description="Cytochrome c" evidence="7">
    <location>
        <begin position="192"/>
        <end position="279"/>
    </location>
</feature>
<dbReference type="Pfam" id="PF02433">
    <property type="entry name" value="FixO"/>
    <property type="match status" value="1"/>
</dbReference>
<feature type="domain" description="Cytochrome c" evidence="7">
    <location>
        <begin position="308"/>
        <end position="401"/>
    </location>
</feature>
<dbReference type="InterPro" id="IPR050597">
    <property type="entry name" value="Cytochrome_c_Oxidase_Subunit"/>
</dbReference>
<evidence type="ECO:0000313" key="9">
    <source>
        <dbReference type="Proteomes" id="UP001568698"/>
    </source>
</evidence>
<evidence type="ECO:0000256" key="5">
    <source>
        <dbReference type="SAM" id="MobiDB-lite"/>
    </source>
</evidence>
<dbReference type="Gene3D" id="1.10.760.10">
    <property type="entry name" value="Cytochrome c-like domain"/>
    <property type="match status" value="5"/>
</dbReference>
<evidence type="ECO:0000313" key="8">
    <source>
        <dbReference type="EMBL" id="MEZ7196295.1"/>
    </source>
</evidence>
<keyword evidence="6" id="KW-0472">Membrane</keyword>
<feature type="domain" description="Cytochrome c" evidence="7">
    <location>
        <begin position="44"/>
        <end position="149"/>
    </location>
</feature>
<keyword evidence="6" id="KW-1133">Transmembrane helix</keyword>
<keyword evidence="9" id="KW-1185">Reference proteome</keyword>
<keyword evidence="3 4" id="KW-0408">Iron</keyword>
<dbReference type="RefSeq" id="WP_371385833.1">
    <property type="nucleotide sequence ID" value="NZ_JBGLYH010000011.1"/>
</dbReference>
<keyword evidence="2 4" id="KW-0479">Metal-binding</keyword>
<dbReference type="PANTHER" id="PTHR33751">
    <property type="entry name" value="CBB3-TYPE CYTOCHROME C OXIDASE SUBUNIT FIXP"/>
    <property type="match status" value="1"/>
</dbReference>
<evidence type="ECO:0000256" key="1">
    <source>
        <dbReference type="ARBA" id="ARBA00022617"/>
    </source>
</evidence>
<dbReference type="PANTHER" id="PTHR33751:SF13">
    <property type="entry name" value="CYTOCHROME BC1 COMPLEX CYTOCHROME C SUBUNIT"/>
    <property type="match status" value="1"/>
</dbReference>
<reference evidence="8 9" key="1">
    <citation type="submission" date="2024-08" db="EMBL/GenBank/DDBJ databases">
        <title>Sulfate-reducing bacteria isolated from formation water of the oil field in Kazakhstan and description of Pseudodesulfovibrio sp.</title>
        <authorList>
            <person name="Bidzhieva S.K."/>
            <person name="Tourova T.P."/>
            <person name="Grouzdev D.S."/>
            <person name="Beletsky A.V."/>
            <person name="Sokolova D.S."/>
            <person name="Samigullina S.R."/>
            <person name="Poltaraus A.B."/>
            <person name="Avtukh A.N."/>
            <person name="Tereshina V.M."/>
            <person name="Zhaparov N.S."/>
            <person name="Mardanov A.V."/>
            <person name="Nazina T.N."/>
        </authorList>
    </citation>
    <scope>NUCLEOTIDE SEQUENCE [LARGE SCALE GENOMIC DNA]</scope>
    <source>
        <strain evidence="8 9">9FUS</strain>
    </source>
</reference>
<proteinExistence type="predicted"/>